<evidence type="ECO:0000313" key="6">
    <source>
        <dbReference type="EMBL" id="KGO92239.1"/>
    </source>
</evidence>
<feature type="domain" description="CzcB-like barrel-sandwich hybrid" evidence="4">
    <location>
        <begin position="77"/>
        <end position="195"/>
    </location>
</feature>
<feature type="domain" description="YknX-like C-terminal permuted SH3-like" evidence="5">
    <location>
        <begin position="284"/>
        <end position="350"/>
    </location>
</feature>
<accession>A0A0A2MIY6</accession>
<dbReference type="InterPro" id="IPR058647">
    <property type="entry name" value="BSH_CzcB-like"/>
</dbReference>
<dbReference type="RefSeq" id="WP_026991057.1">
    <property type="nucleotide sequence ID" value="NZ_AUGP01000025.1"/>
</dbReference>
<sequence>MKKVIYIVVGIAVIGLIAYILTNNKKKNEAETATISKTNDAVAVRIDTVKNAVPNLDYVANGTFAPSQELSFPAENSGRVVKVLVDEGDKVRIGQVLAVIKGDQLSIELSNNQASYQNALTNSQRYENAYKTGGVTKQQLDQAKLDLVNAKARLDQAKINYGDASIKASINGIVNKRNIEPGSVVAPGTELFELVNVSTLKLKVNVDEQHVASLKVGNTINVKASVYPDKEFTGKITFIAPKADGSLNFPVEIEVANNPDNELKAGMYGTATFGSNTAQKVPVKTIPRTAFVGGVAGNQVFVVKDSVVRMVKIVSGRIFGDNVEVLEGLNNGEIVVTSGQINLTDGTKVNPIK</sequence>
<gene>
    <name evidence="6" type="ORF">Q766_13860</name>
</gene>
<dbReference type="GO" id="GO:0015562">
    <property type="term" value="F:efflux transmembrane transporter activity"/>
    <property type="evidence" value="ECO:0007669"/>
    <property type="project" value="TreeGrafter"/>
</dbReference>
<reference evidence="6 7" key="1">
    <citation type="submission" date="2013-09" db="EMBL/GenBank/DDBJ databases">
        <authorList>
            <person name="Zeng Z."/>
            <person name="Chen C."/>
        </authorList>
    </citation>
    <scope>NUCLEOTIDE SEQUENCE [LARGE SCALE GENOMIC DNA]</scope>
    <source>
        <strain evidence="6 7">WB 4.1-42</strain>
    </source>
</reference>
<comment type="similarity">
    <text evidence="1">Belongs to the membrane fusion protein (MFP) (TC 8.A.1) family.</text>
</comment>
<dbReference type="InterPro" id="IPR058792">
    <property type="entry name" value="Beta-barrel_RND_2"/>
</dbReference>
<dbReference type="STRING" id="1121898.GCA_000422725_02876"/>
<keyword evidence="2" id="KW-0812">Transmembrane</keyword>
<dbReference type="Gene3D" id="1.10.287.470">
    <property type="entry name" value="Helix hairpin bin"/>
    <property type="match status" value="1"/>
</dbReference>
<dbReference type="SUPFAM" id="SSF111369">
    <property type="entry name" value="HlyD-like secretion proteins"/>
    <property type="match status" value="1"/>
</dbReference>
<evidence type="ECO:0000259" key="5">
    <source>
        <dbReference type="Pfam" id="PF25989"/>
    </source>
</evidence>
<dbReference type="PANTHER" id="PTHR30469:SF15">
    <property type="entry name" value="HLYD FAMILY OF SECRETION PROTEINS"/>
    <property type="match status" value="1"/>
</dbReference>
<protein>
    <submittedName>
        <fullName evidence="6">RND transporter</fullName>
    </submittedName>
</protein>
<organism evidence="6 7">
    <name type="scientific">Flavobacterium subsaxonicum WB 4.1-42 = DSM 21790</name>
    <dbReference type="NCBI Taxonomy" id="1121898"/>
    <lineage>
        <taxon>Bacteria</taxon>
        <taxon>Pseudomonadati</taxon>
        <taxon>Bacteroidota</taxon>
        <taxon>Flavobacteriia</taxon>
        <taxon>Flavobacteriales</taxon>
        <taxon>Flavobacteriaceae</taxon>
        <taxon>Flavobacterium</taxon>
    </lineage>
</organism>
<dbReference type="Pfam" id="PF25989">
    <property type="entry name" value="YknX_C"/>
    <property type="match status" value="1"/>
</dbReference>
<dbReference type="AlphaFoldDB" id="A0A0A2MIY6"/>
<dbReference type="OrthoDB" id="9784685at2"/>
<dbReference type="Gene3D" id="2.40.30.170">
    <property type="match status" value="1"/>
</dbReference>
<dbReference type="EMBL" id="JRLY01000011">
    <property type="protein sequence ID" value="KGO92239.1"/>
    <property type="molecule type" value="Genomic_DNA"/>
</dbReference>
<keyword evidence="2" id="KW-1133">Transmembrane helix</keyword>
<evidence type="ECO:0000256" key="1">
    <source>
        <dbReference type="ARBA" id="ARBA00009477"/>
    </source>
</evidence>
<dbReference type="Gene3D" id="2.40.420.20">
    <property type="match status" value="1"/>
</dbReference>
<feature type="transmembrane region" description="Helical" evidence="2">
    <location>
        <begin position="5"/>
        <end position="22"/>
    </location>
</feature>
<dbReference type="InterPro" id="IPR006143">
    <property type="entry name" value="RND_pump_MFP"/>
</dbReference>
<evidence type="ECO:0000256" key="2">
    <source>
        <dbReference type="SAM" id="Phobius"/>
    </source>
</evidence>
<proteinExistence type="inferred from homology"/>
<name>A0A0A2MIY6_9FLAO</name>
<comment type="caution">
    <text evidence="6">The sequence shown here is derived from an EMBL/GenBank/DDBJ whole genome shotgun (WGS) entry which is preliminary data.</text>
</comment>
<dbReference type="NCBIfam" id="TIGR01730">
    <property type="entry name" value="RND_mfp"/>
    <property type="match status" value="1"/>
</dbReference>
<keyword evidence="2" id="KW-0472">Membrane</keyword>
<dbReference type="Gene3D" id="2.40.50.100">
    <property type="match status" value="1"/>
</dbReference>
<dbReference type="InterPro" id="IPR058637">
    <property type="entry name" value="YknX-like_C"/>
</dbReference>
<dbReference type="PANTHER" id="PTHR30469">
    <property type="entry name" value="MULTIDRUG RESISTANCE PROTEIN MDTA"/>
    <property type="match status" value="1"/>
</dbReference>
<keyword evidence="7" id="KW-1185">Reference proteome</keyword>
<dbReference type="Pfam" id="PF25973">
    <property type="entry name" value="BSH_CzcB"/>
    <property type="match status" value="1"/>
</dbReference>
<evidence type="ECO:0000313" key="7">
    <source>
        <dbReference type="Proteomes" id="UP000030111"/>
    </source>
</evidence>
<dbReference type="Pfam" id="PF25954">
    <property type="entry name" value="Beta-barrel_RND_2"/>
    <property type="match status" value="1"/>
</dbReference>
<dbReference type="GO" id="GO:1990281">
    <property type="term" value="C:efflux pump complex"/>
    <property type="evidence" value="ECO:0007669"/>
    <property type="project" value="TreeGrafter"/>
</dbReference>
<feature type="domain" description="CusB-like beta-barrel" evidence="3">
    <location>
        <begin position="202"/>
        <end position="275"/>
    </location>
</feature>
<evidence type="ECO:0000259" key="3">
    <source>
        <dbReference type="Pfam" id="PF25954"/>
    </source>
</evidence>
<evidence type="ECO:0000259" key="4">
    <source>
        <dbReference type="Pfam" id="PF25973"/>
    </source>
</evidence>
<dbReference type="Proteomes" id="UP000030111">
    <property type="component" value="Unassembled WGS sequence"/>
</dbReference>
<dbReference type="eggNOG" id="COG0845">
    <property type="taxonomic scope" value="Bacteria"/>
</dbReference>